<evidence type="ECO:0000256" key="7">
    <source>
        <dbReference type="ARBA" id="ARBA00023014"/>
    </source>
</evidence>
<keyword evidence="6" id="KW-0408">Iron</keyword>
<dbReference type="PROSITE" id="PS51296">
    <property type="entry name" value="RIESKE"/>
    <property type="match status" value="1"/>
</dbReference>
<comment type="similarity">
    <text evidence="2">Belongs to the bacterial ring-hydroxylating dioxygenase alpha subunit family.</text>
</comment>
<dbReference type="Pfam" id="PF00355">
    <property type="entry name" value="Rieske"/>
    <property type="match status" value="1"/>
</dbReference>
<feature type="domain" description="Rieske" evidence="8">
    <location>
        <begin position="51"/>
        <end position="130"/>
    </location>
</feature>
<dbReference type="InterPro" id="IPR001663">
    <property type="entry name" value="Rng_hydr_dOase-A"/>
</dbReference>
<dbReference type="RefSeq" id="WP_187079470.1">
    <property type="nucleotide sequence ID" value="NZ_JACORU010000001.1"/>
</dbReference>
<protein>
    <submittedName>
        <fullName evidence="9">Rieske 2Fe-2S domain-containing protein</fullName>
    </submittedName>
</protein>
<evidence type="ECO:0000256" key="5">
    <source>
        <dbReference type="ARBA" id="ARBA00023002"/>
    </source>
</evidence>
<dbReference type="InterPro" id="IPR015879">
    <property type="entry name" value="Ring_hydroxy_dOase_asu_C_dom"/>
</dbReference>
<dbReference type="PANTHER" id="PTHR43756">
    <property type="entry name" value="CHOLINE MONOOXYGENASE, CHLOROPLASTIC"/>
    <property type="match status" value="1"/>
</dbReference>
<organism evidence="9 10">
    <name type="scientific">Ramlibacter albus</name>
    <dbReference type="NCBI Taxonomy" id="2079448"/>
    <lineage>
        <taxon>Bacteria</taxon>
        <taxon>Pseudomonadati</taxon>
        <taxon>Pseudomonadota</taxon>
        <taxon>Betaproteobacteria</taxon>
        <taxon>Burkholderiales</taxon>
        <taxon>Comamonadaceae</taxon>
        <taxon>Ramlibacter</taxon>
    </lineage>
</organism>
<dbReference type="Proteomes" id="UP000596827">
    <property type="component" value="Unassembled WGS sequence"/>
</dbReference>
<proteinExistence type="inferred from homology"/>
<reference evidence="9" key="1">
    <citation type="submission" date="2020-08" db="EMBL/GenBank/DDBJ databases">
        <title>Ramlibacter sp. GTP1 16S ribosomal RNA gene genome sequencing and assembly.</title>
        <authorList>
            <person name="Kang M."/>
        </authorList>
    </citation>
    <scope>NUCLEOTIDE SEQUENCE</scope>
    <source>
        <strain evidence="9">GTP1</strain>
    </source>
</reference>
<dbReference type="Pfam" id="PF00848">
    <property type="entry name" value="Ring_hydroxyl_A"/>
    <property type="match status" value="1"/>
</dbReference>
<dbReference type="SUPFAM" id="SSF55961">
    <property type="entry name" value="Bet v1-like"/>
    <property type="match status" value="1"/>
</dbReference>
<evidence type="ECO:0000256" key="6">
    <source>
        <dbReference type="ARBA" id="ARBA00023004"/>
    </source>
</evidence>
<comment type="cofactor">
    <cofactor evidence="1">
        <name>Fe cation</name>
        <dbReference type="ChEBI" id="CHEBI:24875"/>
    </cofactor>
</comment>
<evidence type="ECO:0000259" key="8">
    <source>
        <dbReference type="PROSITE" id="PS51296"/>
    </source>
</evidence>
<evidence type="ECO:0000256" key="4">
    <source>
        <dbReference type="ARBA" id="ARBA00022723"/>
    </source>
</evidence>
<keyword evidence="4" id="KW-0479">Metal-binding</keyword>
<dbReference type="InterPro" id="IPR017941">
    <property type="entry name" value="Rieske_2Fe-2S"/>
</dbReference>
<evidence type="ECO:0000256" key="1">
    <source>
        <dbReference type="ARBA" id="ARBA00001962"/>
    </source>
</evidence>
<dbReference type="SUPFAM" id="SSF50022">
    <property type="entry name" value="ISP domain"/>
    <property type="match status" value="1"/>
</dbReference>
<name>A0A923S085_9BURK</name>
<dbReference type="GO" id="GO:0005506">
    <property type="term" value="F:iron ion binding"/>
    <property type="evidence" value="ECO:0007669"/>
    <property type="project" value="InterPro"/>
</dbReference>
<gene>
    <name evidence="9" type="ORF">H8R02_00920</name>
</gene>
<keyword evidence="3" id="KW-0001">2Fe-2S</keyword>
<accession>A0A923S085</accession>
<evidence type="ECO:0000313" key="10">
    <source>
        <dbReference type="Proteomes" id="UP000596827"/>
    </source>
</evidence>
<dbReference type="PANTHER" id="PTHR43756:SF5">
    <property type="entry name" value="CHOLINE MONOOXYGENASE, CHLOROPLASTIC"/>
    <property type="match status" value="1"/>
</dbReference>
<dbReference type="InterPro" id="IPR036922">
    <property type="entry name" value="Rieske_2Fe-2S_sf"/>
</dbReference>
<dbReference type="GO" id="GO:0051537">
    <property type="term" value="F:2 iron, 2 sulfur cluster binding"/>
    <property type="evidence" value="ECO:0007669"/>
    <property type="project" value="UniProtKB-KW"/>
</dbReference>
<evidence type="ECO:0000313" key="9">
    <source>
        <dbReference type="EMBL" id="MBC5762995.1"/>
    </source>
</evidence>
<dbReference type="PRINTS" id="PR00090">
    <property type="entry name" value="RNGDIOXGNASE"/>
</dbReference>
<dbReference type="Gene3D" id="3.90.380.10">
    <property type="entry name" value="Naphthalene 1,2-dioxygenase Alpha Subunit, Chain A, domain 1"/>
    <property type="match status" value="1"/>
</dbReference>
<keyword evidence="5" id="KW-0560">Oxidoreductase</keyword>
<comment type="caution">
    <text evidence="9">The sequence shown here is derived from an EMBL/GenBank/DDBJ whole genome shotgun (WGS) entry which is preliminary data.</text>
</comment>
<dbReference type="EMBL" id="JACORU010000001">
    <property type="protein sequence ID" value="MBC5762995.1"/>
    <property type="molecule type" value="Genomic_DNA"/>
</dbReference>
<dbReference type="AlphaFoldDB" id="A0A923S085"/>
<dbReference type="Gene3D" id="2.102.10.10">
    <property type="entry name" value="Rieske [2Fe-2S] iron-sulphur domain"/>
    <property type="match status" value="1"/>
</dbReference>
<keyword evidence="10" id="KW-1185">Reference proteome</keyword>
<keyword evidence="7" id="KW-0411">Iron-sulfur</keyword>
<evidence type="ECO:0000256" key="2">
    <source>
        <dbReference type="ARBA" id="ARBA00008751"/>
    </source>
</evidence>
<dbReference type="GO" id="GO:0016491">
    <property type="term" value="F:oxidoreductase activity"/>
    <property type="evidence" value="ECO:0007669"/>
    <property type="project" value="UniProtKB-KW"/>
</dbReference>
<sequence>METIQDPQVSQGAPARPAYADLIRPDAVHSSLYTDPRIFEDEMTRLFSRGWVFVGHDSEVPQAGDFVTRMLGLEPVIMVRASDGQVNVLSNRCSHRGNLLVPLEHGKARAFTCDYHAWSFSLSGDLIGVPLKGGEEKDRSTLGLRKPARTELFHGFVFATFDDGAPPLREHLGAAADLIERSVFLSPQRKIKLGAGWVKQHFACNWKMLPENATDGYHAPFTHASFLRTFASDSQYEMLAQGEDQRKSKAIDWGNGHVALEHAPSYEVPLRWLGITEEKAPEYMSAMTREFGADEARRRLTDGPAHAAVFPNLFLGEMNIGIFQPVSVNECVLWHTPMLLEGVPPELNTRIIRQSVAAMGPASFLLADDSIISERQQVAAGGLGGWLDLSRGTSREVRSSGAVIGHISDETTNRGFWSHYLRAMQAG</sequence>
<evidence type="ECO:0000256" key="3">
    <source>
        <dbReference type="ARBA" id="ARBA00022714"/>
    </source>
</evidence>